<proteinExistence type="predicted"/>
<name>A0A0G0Q2S9_9BACT</name>
<comment type="caution">
    <text evidence="2">The sequence shown here is derived from an EMBL/GenBank/DDBJ whole genome shotgun (WGS) entry which is preliminary data.</text>
</comment>
<dbReference type="GO" id="GO:0000166">
    <property type="term" value="F:nucleotide binding"/>
    <property type="evidence" value="ECO:0007669"/>
    <property type="project" value="InterPro"/>
</dbReference>
<gene>
    <name evidence="2" type="ORF">UT30_C0004G0033</name>
</gene>
<dbReference type="InterPro" id="IPR000683">
    <property type="entry name" value="Gfo/Idh/MocA-like_OxRdtase_N"/>
</dbReference>
<evidence type="ECO:0000313" key="2">
    <source>
        <dbReference type="EMBL" id="KKR04720.1"/>
    </source>
</evidence>
<dbReference type="AlphaFoldDB" id="A0A0G0Q2S9"/>
<dbReference type="InterPro" id="IPR036291">
    <property type="entry name" value="NAD(P)-bd_dom_sf"/>
</dbReference>
<feature type="domain" description="Gfo/Idh/MocA-like oxidoreductase N-terminal" evidence="1">
    <location>
        <begin position="4"/>
        <end position="123"/>
    </location>
</feature>
<dbReference type="Gene3D" id="3.30.360.10">
    <property type="entry name" value="Dihydrodipicolinate Reductase, domain 2"/>
    <property type="match status" value="1"/>
</dbReference>
<dbReference type="Proteomes" id="UP000033935">
    <property type="component" value="Unassembled WGS sequence"/>
</dbReference>
<dbReference type="PANTHER" id="PTHR43377">
    <property type="entry name" value="BILIVERDIN REDUCTASE A"/>
    <property type="match status" value="1"/>
</dbReference>
<dbReference type="Pfam" id="PF01408">
    <property type="entry name" value="GFO_IDH_MocA"/>
    <property type="match status" value="1"/>
</dbReference>
<sequence length="356" mass="40386">MKKLRAGIIGCGFMAQEAHIPALSSLPNVEIAAICDPRKSVTERLSKKWSIPFVTDSVEKLLSSEIDFACIFTQVQLHKHHIDMAIDAGKHVFTEKPLAMSAESAKSILAKARKAGTHVAVGYMKRHEKNIRAALELNREKNTGNIIFARSHSFIGRHWDACVSGVFPIFSSDEKVPYDFSVLDPAPVWLKDKRDEKFYSFDNPYYALLDTGCHSVNLMRFVTGKTPEISSVIKSNGLRIVNMDFGNFRGVIEFCVNFNMNKWDEVTELYSEKSTLKIFTPPPTFMQSSAKAELYTENGLIHTNTVFDENHQWAFKAQMEDFIDTITKGNINTMDLEDSIEDISLIEQIYRRENNI</sequence>
<organism evidence="2 3">
    <name type="scientific">Candidatus Uhrbacteria bacterium GW2011_GWF2_39_13</name>
    <dbReference type="NCBI Taxonomy" id="1618995"/>
    <lineage>
        <taxon>Bacteria</taxon>
        <taxon>Candidatus Uhriibacteriota</taxon>
    </lineage>
</organism>
<reference evidence="2 3" key="1">
    <citation type="journal article" date="2015" name="Nature">
        <title>rRNA introns, odd ribosomes, and small enigmatic genomes across a large radiation of phyla.</title>
        <authorList>
            <person name="Brown C.T."/>
            <person name="Hug L.A."/>
            <person name="Thomas B.C."/>
            <person name="Sharon I."/>
            <person name="Castelle C.J."/>
            <person name="Singh A."/>
            <person name="Wilkins M.J."/>
            <person name="Williams K.H."/>
            <person name="Banfield J.F."/>
        </authorList>
    </citation>
    <scope>NUCLEOTIDE SEQUENCE [LARGE SCALE GENOMIC DNA]</scope>
</reference>
<dbReference type="Gene3D" id="3.40.50.720">
    <property type="entry name" value="NAD(P)-binding Rossmann-like Domain"/>
    <property type="match status" value="1"/>
</dbReference>
<evidence type="ECO:0000259" key="1">
    <source>
        <dbReference type="Pfam" id="PF01408"/>
    </source>
</evidence>
<dbReference type="EMBL" id="LBWG01000004">
    <property type="protein sequence ID" value="KKR04720.1"/>
    <property type="molecule type" value="Genomic_DNA"/>
</dbReference>
<dbReference type="InterPro" id="IPR051450">
    <property type="entry name" value="Gfo/Idh/MocA_Oxidoreductases"/>
</dbReference>
<evidence type="ECO:0000313" key="3">
    <source>
        <dbReference type="Proteomes" id="UP000033935"/>
    </source>
</evidence>
<dbReference type="SUPFAM" id="SSF51735">
    <property type="entry name" value="NAD(P)-binding Rossmann-fold domains"/>
    <property type="match status" value="1"/>
</dbReference>
<dbReference type="SUPFAM" id="SSF55347">
    <property type="entry name" value="Glyceraldehyde-3-phosphate dehydrogenase-like, C-terminal domain"/>
    <property type="match status" value="1"/>
</dbReference>
<accession>A0A0G0Q2S9</accession>
<dbReference type="PANTHER" id="PTHR43377:SF1">
    <property type="entry name" value="BILIVERDIN REDUCTASE A"/>
    <property type="match status" value="1"/>
</dbReference>
<protein>
    <recommendedName>
        <fullName evidence="1">Gfo/Idh/MocA-like oxidoreductase N-terminal domain-containing protein</fullName>
    </recommendedName>
</protein>